<dbReference type="AlphaFoldDB" id="A0A8H4IHY8"/>
<proteinExistence type="predicted"/>
<sequence>MPASCEGPVPDLTRAFSASLAPQAAGSHAHVKPKPKPKVKVKVKGAALPPLTLSPASTAFHPPLPHQPLPRRHQQAPSWQKPPTSPLPCCCHRLGPVPGTPDHHRRRPPANPTSDMTAILRA</sequence>
<dbReference type="EMBL" id="WWBZ02000082">
    <property type="protein sequence ID" value="KAF4301531.1"/>
    <property type="molecule type" value="Genomic_DNA"/>
</dbReference>
<organism evidence="2 4">
    <name type="scientific">Botryosphaeria dothidea</name>
    <dbReference type="NCBI Taxonomy" id="55169"/>
    <lineage>
        <taxon>Eukaryota</taxon>
        <taxon>Fungi</taxon>
        <taxon>Dikarya</taxon>
        <taxon>Ascomycota</taxon>
        <taxon>Pezizomycotina</taxon>
        <taxon>Dothideomycetes</taxon>
        <taxon>Dothideomycetes incertae sedis</taxon>
        <taxon>Botryosphaeriales</taxon>
        <taxon>Botryosphaeriaceae</taxon>
        <taxon>Botryosphaeria</taxon>
    </lineage>
</organism>
<dbReference type="EMBL" id="WWBZ02000040">
    <property type="protein sequence ID" value="KAF4305691.1"/>
    <property type="molecule type" value="Genomic_DNA"/>
</dbReference>
<evidence type="ECO:0000313" key="3">
    <source>
        <dbReference type="EMBL" id="KAF4305691.1"/>
    </source>
</evidence>
<reference evidence="2 4" key="1">
    <citation type="submission" date="2020-04" db="EMBL/GenBank/DDBJ databases">
        <title>Genome Assembly and Annotation of Botryosphaeria dothidea sdau 11-99, a Latent Pathogen of Apple Fruit Ring Rot in China.</title>
        <authorList>
            <person name="Yu C."/>
            <person name="Diao Y."/>
            <person name="Lu Q."/>
            <person name="Zhao J."/>
            <person name="Cui S."/>
            <person name="Peng C."/>
            <person name="He B."/>
            <person name="Liu H."/>
        </authorList>
    </citation>
    <scope>NUCLEOTIDE SEQUENCE [LARGE SCALE GENOMIC DNA]</scope>
    <source>
        <strain evidence="2">Sdau11-99</strain>
        <strain evidence="4">sdau11-99</strain>
    </source>
</reference>
<keyword evidence="4" id="KW-1185">Reference proteome</keyword>
<evidence type="ECO:0000313" key="4">
    <source>
        <dbReference type="Proteomes" id="UP000572817"/>
    </source>
</evidence>
<accession>A0A8H4IHY8</accession>
<feature type="region of interest" description="Disordered" evidence="1">
    <location>
        <begin position="20"/>
        <end position="40"/>
    </location>
</feature>
<evidence type="ECO:0000256" key="1">
    <source>
        <dbReference type="SAM" id="MobiDB-lite"/>
    </source>
</evidence>
<protein>
    <submittedName>
        <fullName evidence="2">Uncharacterized protein</fullName>
    </submittedName>
</protein>
<evidence type="ECO:0000313" key="2">
    <source>
        <dbReference type="EMBL" id="KAF4301531.1"/>
    </source>
</evidence>
<feature type="compositionally biased region" description="Basic residues" evidence="1">
    <location>
        <begin position="29"/>
        <end position="40"/>
    </location>
</feature>
<comment type="caution">
    <text evidence="2">The sequence shown here is derived from an EMBL/GenBank/DDBJ whole genome shotgun (WGS) entry which is preliminary data.</text>
</comment>
<dbReference type="Proteomes" id="UP000572817">
    <property type="component" value="Unassembled WGS sequence"/>
</dbReference>
<name>A0A8H4IHY8_9PEZI</name>
<feature type="region of interest" description="Disordered" evidence="1">
    <location>
        <begin position="52"/>
        <end position="84"/>
    </location>
</feature>
<gene>
    <name evidence="3" type="ORF">GTA08_BOTSDO07076</name>
    <name evidence="2" type="ORF">GTA08_BOTSDO11271</name>
</gene>
<feature type="region of interest" description="Disordered" evidence="1">
    <location>
        <begin position="98"/>
        <end position="122"/>
    </location>
</feature>